<reference evidence="1 2" key="1">
    <citation type="submission" date="2020-02" db="EMBL/GenBank/DDBJ databases">
        <authorList>
            <person name="Ferguson B K."/>
        </authorList>
    </citation>
    <scope>NUCLEOTIDE SEQUENCE [LARGE SCALE GENOMIC DNA]</scope>
</reference>
<proteinExistence type="predicted"/>
<dbReference type="Proteomes" id="UP000479190">
    <property type="component" value="Unassembled WGS sequence"/>
</dbReference>
<keyword evidence="2" id="KW-1185">Reference proteome</keyword>
<organism evidence="1 2">
    <name type="scientific">Trichogramma brassicae</name>
    <dbReference type="NCBI Taxonomy" id="86971"/>
    <lineage>
        <taxon>Eukaryota</taxon>
        <taxon>Metazoa</taxon>
        <taxon>Ecdysozoa</taxon>
        <taxon>Arthropoda</taxon>
        <taxon>Hexapoda</taxon>
        <taxon>Insecta</taxon>
        <taxon>Pterygota</taxon>
        <taxon>Neoptera</taxon>
        <taxon>Endopterygota</taxon>
        <taxon>Hymenoptera</taxon>
        <taxon>Apocrita</taxon>
        <taxon>Proctotrupomorpha</taxon>
        <taxon>Chalcidoidea</taxon>
        <taxon>Trichogrammatidae</taxon>
        <taxon>Trichogramma</taxon>
    </lineage>
</organism>
<sequence length="194" mass="21755">MKQTCMYCERKLHRIVDVPRAQATSNFCKGDSTYACRTAVYTRISIHDTRAEGERGGKREVVEVAEEEKLVVQQLSLNVAQFNARARVLLREVHRCTDSAHALQYDDACIRARRRAARAPIYKLQYLQSNQISCTRGQGCARLYEDKDQSSGTRALRSATSVKIDEIISTRACQSESSIYVYINAARAKKGAGG</sequence>
<dbReference type="AlphaFoldDB" id="A0A6H5J5Q0"/>
<protein>
    <submittedName>
        <fullName evidence="1">Uncharacterized protein</fullName>
    </submittedName>
</protein>
<evidence type="ECO:0000313" key="2">
    <source>
        <dbReference type="Proteomes" id="UP000479190"/>
    </source>
</evidence>
<accession>A0A6H5J5Q0</accession>
<evidence type="ECO:0000313" key="1">
    <source>
        <dbReference type="EMBL" id="CAB0044762.1"/>
    </source>
</evidence>
<dbReference type="EMBL" id="CADCXV010001483">
    <property type="protein sequence ID" value="CAB0044762.1"/>
    <property type="molecule type" value="Genomic_DNA"/>
</dbReference>
<gene>
    <name evidence="1" type="ORF">TBRA_LOCUS16350</name>
</gene>
<name>A0A6H5J5Q0_9HYME</name>